<name>A0A9N7TJE1_PLEPL</name>
<evidence type="ECO:0000313" key="3">
    <source>
        <dbReference type="Proteomes" id="UP001153269"/>
    </source>
</evidence>
<reference evidence="2" key="1">
    <citation type="submission" date="2020-03" db="EMBL/GenBank/DDBJ databases">
        <authorList>
            <person name="Weist P."/>
        </authorList>
    </citation>
    <scope>NUCLEOTIDE SEQUENCE</scope>
</reference>
<dbReference type="AlphaFoldDB" id="A0A9N7TJE1"/>
<keyword evidence="3" id="KW-1185">Reference proteome</keyword>
<feature type="compositionally biased region" description="Basic and acidic residues" evidence="1">
    <location>
        <begin position="44"/>
        <end position="53"/>
    </location>
</feature>
<evidence type="ECO:0000313" key="2">
    <source>
        <dbReference type="EMBL" id="CAB1414157.1"/>
    </source>
</evidence>
<dbReference type="EMBL" id="CADEAL010000091">
    <property type="protein sequence ID" value="CAB1414157.1"/>
    <property type="molecule type" value="Genomic_DNA"/>
</dbReference>
<feature type="compositionally biased region" description="Acidic residues" evidence="1">
    <location>
        <begin position="54"/>
        <end position="68"/>
    </location>
</feature>
<feature type="region of interest" description="Disordered" evidence="1">
    <location>
        <begin position="1"/>
        <end position="73"/>
    </location>
</feature>
<accession>A0A9N7TJE1</accession>
<protein>
    <submittedName>
        <fullName evidence="2">Uncharacterized protein</fullName>
    </submittedName>
</protein>
<sequence>MSVGGHWQNVKPLNCPLGNVQSPPPPRAPRPSGTPPTCPTRPRAPRDKLKHEAEEQEEEEEEEEEEEVDQIKDARVVVPRRGKHGSLASNFGIRLSRSTRLRYLGICTSVHVQQRGGGGRATAIALVSRSLRPKVTMETKEGDC</sequence>
<gene>
    <name evidence="2" type="ORF">PLEPLA_LOCUS1862</name>
</gene>
<evidence type="ECO:0000256" key="1">
    <source>
        <dbReference type="SAM" id="MobiDB-lite"/>
    </source>
</evidence>
<feature type="compositionally biased region" description="Pro residues" evidence="1">
    <location>
        <begin position="22"/>
        <end position="39"/>
    </location>
</feature>
<comment type="caution">
    <text evidence="2">The sequence shown here is derived from an EMBL/GenBank/DDBJ whole genome shotgun (WGS) entry which is preliminary data.</text>
</comment>
<organism evidence="2 3">
    <name type="scientific">Pleuronectes platessa</name>
    <name type="common">European plaice</name>
    <dbReference type="NCBI Taxonomy" id="8262"/>
    <lineage>
        <taxon>Eukaryota</taxon>
        <taxon>Metazoa</taxon>
        <taxon>Chordata</taxon>
        <taxon>Craniata</taxon>
        <taxon>Vertebrata</taxon>
        <taxon>Euteleostomi</taxon>
        <taxon>Actinopterygii</taxon>
        <taxon>Neopterygii</taxon>
        <taxon>Teleostei</taxon>
        <taxon>Neoteleostei</taxon>
        <taxon>Acanthomorphata</taxon>
        <taxon>Carangaria</taxon>
        <taxon>Pleuronectiformes</taxon>
        <taxon>Pleuronectoidei</taxon>
        <taxon>Pleuronectidae</taxon>
        <taxon>Pleuronectes</taxon>
    </lineage>
</organism>
<proteinExistence type="predicted"/>
<dbReference type="Proteomes" id="UP001153269">
    <property type="component" value="Unassembled WGS sequence"/>
</dbReference>